<keyword evidence="4 6" id="KW-0238">DNA-binding</keyword>
<keyword evidence="5 6" id="KW-0233">DNA recombination</keyword>
<protein>
    <recommendedName>
        <fullName evidence="6">Mutator family transposase</fullName>
    </recommendedName>
</protein>
<keyword evidence="8" id="KW-1185">Reference proteome</keyword>
<sequence length="436" mass="48334">MKRTKEMPQSASAPLHVVPKQDPDGLRACFAENSQLLLPMLDLIQNTRTSIDELMYEAGRSLVEQLLVISATEVAGEKHPGRKGGEVRWHGSQPGQIVMDERKLKVKRPRLRRRGGGEVPVPAYEQLNENPRLAERVHEIMVTGVSTRKYAKVLPEMAGTVGISKSSVSRQFIKASQTALTELMERRFDDKDFLAIYLDGIIVDSRHIIAAIGVDSPGEKHLLGLASGSSENAQVVKDLLRGLIERGLPADREYLFVIDGSKALRSAIEEFFGERAHVQRCRVHKQRNVLERLPKESVSQTAAIMKAAYKLPADDGIAKLKTHAAWLKADHPDASAALLEGLEETFTVNKLGLTPALMRGLSTTNIIENPNGAVRRVAGRVKRYRDADMALRWTAAGFLEAEKHFRKILGVNELWILAAALKRSTSKSIDQDRKVA</sequence>
<dbReference type="GO" id="GO:0004803">
    <property type="term" value="F:transposase activity"/>
    <property type="evidence" value="ECO:0007669"/>
    <property type="project" value="UniProtKB-UniRule"/>
</dbReference>
<evidence type="ECO:0000313" key="8">
    <source>
        <dbReference type="Proteomes" id="UP000199365"/>
    </source>
</evidence>
<evidence type="ECO:0000313" key="7">
    <source>
        <dbReference type="EMBL" id="SDR61510.1"/>
    </source>
</evidence>
<accession>A0A1H1KHP9</accession>
<dbReference type="RefSeq" id="WP_090812302.1">
    <property type="nucleotide sequence ID" value="NZ_FNKX01000004.1"/>
</dbReference>
<proteinExistence type="inferred from homology"/>
<evidence type="ECO:0000256" key="3">
    <source>
        <dbReference type="ARBA" id="ARBA00022578"/>
    </source>
</evidence>
<dbReference type="Proteomes" id="UP000199365">
    <property type="component" value="Unassembled WGS sequence"/>
</dbReference>
<organism evidence="7 8">
    <name type="scientific">Paraburkholderia tuberum</name>
    <dbReference type="NCBI Taxonomy" id="157910"/>
    <lineage>
        <taxon>Bacteria</taxon>
        <taxon>Pseudomonadati</taxon>
        <taxon>Pseudomonadota</taxon>
        <taxon>Betaproteobacteria</taxon>
        <taxon>Burkholderiales</taxon>
        <taxon>Burkholderiaceae</taxon>
        <taxon>Paraburkholderia</taxon>
    </lineage>
</organism>
<comment type="function">
    <text evidence="1 6">Required for the transposition of the insertion element.</text>
</comment>
<dbReference type="PANTHER" id="PTHR33217:SF7">
    <property type="entry name" value="TRANSPOSASE FOR INSERTION SEQUENCE ELEMENT IS1081"/>
    <property type="match status" value="1"/>
</dbReference>
<dbReference type="NCBIfam" id="NF033543">
    <property type="entry name" value="transpos_IS256"/>
    <property type="match status" value="1"/>
</dbReference>
<keyword evidence="3 6" id="KW-0815">Transposition</keyword>
<evidence type="ECO:0000256" key="1">
    <source>
        <dbReference type="ARBA" id="ARBA00002190"/>
    </source>
</evidence>
<keyword evidence="6" id="KW-0814">Transposable element</keyword>
<gene>
    <name evidence="7" type="ORF">SAMN05445850_7799</name>
</gene>
<evidence type="ECO:0000256" key="4">
    <source>
        <dbReference type="ARBA" id="ARBA00023125"/>
    </source>
</evidence>
<dbReference type="AlphaFoldDB" id="A0A1H1KHP9"/>
<dbReference type="PANTHER" id="PTHR33217">
    <property type="entry name" value="TRANSPOSASE FOR INSERTION SEQUENCE ELEMENT IS1081"/>
    <property type="match status" value="1"/>
</dbReference>
<reference evidence="8" key="1">
    <citation type="submission" date="2016-10" db="EMBL/GenBank/DDBJ databases">
        <authorList>
            <person name="Varghese N."/>
            <person name="Submissions S."/>
        </authorList>
    </citation>
    <scope>NUCLEOTIDE SEQUENCE [LARGE SCALE GENOMIC DNA]</scope>
    <source>
        <strain evidence="8">DUS833</strain>
    </source>
</reference>
<evidence type="ECO:0000256" key="2">
    <source>
        <dbReference type="ARBA" id="ARBA00010961"/>
    </source>
</evidence>
<evidence type="ECO:0000256" key="6">
    <source>
        <dbReference type="RuleBase" id="RU365089"/>
    </source>
</evidence>
<dbReference type="STRING" id="157910.SAMN05445850_7799"/>
<name>A0A1H1KHP9_9BURK</name>
<dbReference type="InterPro" id="IPR001207">
    <property type="entry name" value="Transposase_mutator"/>
</dbReference>
<dbReference type="Pfam" id="PF00872">
    <property type="entry name" value="Transposase_mut"/>
    <property type="match status" value="1"/>
</dbReference>
<dbReference type="GO" id="GO:0003677">
    <property type="term" value="F:DNA binding"/>
    <property type="evidence" value="ECO:0007669"/>
    <property type="project" value="UniProtKB-UniRule"/>
</dbReference>
<dbReference type="GO" id="GO:0006313">
    <property type="term" value="P:DNA transposition"/>
    <property type="evidence" value="ECO:0007669"/>
    <property type="project" value="UniProtKB-UniRule"/>
</dbReference>
<evidence type="ECO:0000256" key="5">
    <source>
        <dbReference type="ARBA" id="ARBA00023172"/>
    </source>
</evidence>
<comment type="similarity">
    <text evidence="2 6">Belongs to the transposase mutator family.</text>
</comment>
<dbReference type="EMBL" id="FNKX01000004">
    <property type="protein sequence ID" value="SDR61510.1"/>
    <property type="molecule type" value="Genomic_DNA"/>
</dbReference>